<gene>
    <name evidence="2" type="primary">Dper\GL24547</name>
    <name evidence="2" type="ORF">Dper_GL24547</name>
</gene>
<feature type="region of interest" description="Disordered" evidence="1">
    <location>
        <begin position="93"/>
        <end position="120"/>
    </location>
</feature>
<proteinExistence type="predicted"/>
<evidence type="ECO:0000313" key="3">
    <source>
        <dbReference type="Proteomes" id="UP000008744"/>
    </source>
</evidence>
<dbReference type="HOGENOM" id="CLU_087726_0_0_1"/>
<dbReference type="Proteomes" id="UP000008744">
    <property type="component" value="Unassembled WGS sequence"/>
</dbReference>
<dbReference type="EMBL" id="CH479179">
    <property type="protein sequence ID" value="EDW25177.1"/>
    <property type="molecule type" value="Genomic_DNA"/>
</dbReference>
<dbReference type="OMA" id="THNIDNP"/>
<feature type="region of interest" description="Disordered" evidence="1">
    <location>
        <begin position="152"/>
        <end position="178"/>
    </location>
</feature>
<evidence type="ECO:0000313" key="2">
    <source>
        <dbReference type="EMBL" id="EDW25177.1"/>
    </source>
</evidence>
<feature type="compositionally biased region" description="Low complexity" evidence="1">
    <location>
        <begin position="161"/>
        <end position="172"/>
    </location>
</feature>
<organism evidence="3">
    <name type="scientific">Drosophila persimilis</name>
    <name type="common">Fruit fly</name>
    <dbReference type="NCBI Taxonomy" id="7234"/>
    <lineage>
        <taxon>Eukaryota</taxon>
        <taxon>Metazoa</taxon>
        <taxon>Ecdysozoa</taxon>
        <taxon>Arthropoda</taxon>
        <taxon>Hexapoda</taxon>
        <taxon>Insecta</taxon>
        <taxon>Pterygota</taxon>
        <taxon>Neoptera</taxon>
        <taxon>Endopterygota</taxon>
        <taxon>Diptera</taxon>
        <taxon>Brachycera</taxon>
        <taxon>Muscomorpha</taxon>
        <taxon>Ephydroidea</taxon>
        <taxon>Drosophilidae</taxon>
        <taxon>Drosophila</taxon>
        <taxon>Sophophora</taxon>
    </lineage>
</organism>
<evidence type="ECO:0000256" key="1">
    <source>
        <dbReference type="SAM" id="MobiDB-lite"/>
    </source>
</evidence>
<protein>
    <submittedName>
        <fullName evidence="2">GL24547</fullName>
    </submittedName>
</protein>
<reference evidence="2 3" key="1">
    <citation type="journal article" date="2007" name="Nature">
        <title>Evolution of genes and genomes on the Drosophila phylogeny.</title>
        <authorList>
            <consortium name="Drosophila 12 Genomes Consortium"/>
            <person name="Clark A.G."/>
            <person name="Eisen M.B."/>
            <person name="Smith D.R."/>
            <person name="Bergman C.M."/>
            <person name="Oliver B."/>
            <person name="Markow T.A."/>
            <person name="Kaufman T.C."/>
            <person name="Kellis M."/>
            <person name="Gelbart W."/>
            <person name="Iyer V.N."/>
            <person name="Pollard D.A."/>
            <person name="Sackton T.B."/>
            <person name="Larracuente A.M."/>
            <person name="Singh N.D."/>
            <person name="Abad J.P."/>
            <person name="Abt D.N."/>
            <person name="Adryan B."/>
            <person name="Aguade M."/>
            <person name="Akashi H."/>
            <person name="Anderson W.W."/>
            <person name="Aquadro C.F."/>
            <person name="Ardell D.H."/>
            <person name="Arguello R."/>
            <person name="Artieri C.G."/>
            <person name="Barbash D.A."/>
            <person name="Barker D."/>
            <person name="Barsanti P."/>
            <person name="Batterham P."/>
            <person name="Batzoglou S."/>
            <person name="Begun D."/>
            <person name="Bhutkar A."/>
            <person name="Blanco E."/>
            <person name="Bosak S.A."/>
            <person name="Bradley R.K."/>
            <person name="Brand A.D."/>
            <person name="Brent M.R."/>
            <person name="Brooks A.N."/>
            <person name="Brown R.H."/>
            <person name="Butlin R.K."/>
            <person name="Caggese C."/>
            <person name="Calvi B.R."/>
            <person name="Bernardo de Carvalho A."/>
            <person name="Caspi A."/>
            <person name="Castrezana S."/>
            <person name="Celniker S.E."/>
            <person name="Chang J.L."/>
            <person name="Chapple C."/>
            <person name="Chatterji S."/>
            <person name="Chinwalla A."/>
            <person name="Civetta A."/>
            <person name="Clifton S.W."/>
            <person name="Comeron J.M."/>
            <person name="Costello J.C."/>
            <person name="Coyne J.A."/>
            <person name="Daub J."/>
            <person name="David R.G."/>
            <person name="Delcher A.L."/>
            <person name="Delehaunty K."/>
            <person name="Do C.B."/>
            <person name="Ebling H."/>
            <person name="Edwards K."/>
            <person name="Eickbush T."/>
            <person name="Evans J.D."/>
            <person name="Filipski A."/>
            <person name="Findeiss S."/>
            <person name="Freyhult E."/>
            <person name="Fulton L."/>
            <person name="Fulton R."/>
            <person name="Garcia A.C."/>
            <person name="Gardiner A."/>
            <person name="Garfield D.A."/>
            <person name="Garvin B.E."/>
            <person name="Gibson G."/>
            <person name="Gilbert D."/>
            <person name="Gnerre S."/>
            <person name="Godfrey J."/>
            <person name="Good R."/>
            <person name="Gotea V."/>
            <person name="Gravely B."/>
            <person name="Greenberg A.J."/>
            <person name="Griffiths-Jones S."/>
            <person name="Gross S."/>
            <person name="Guigo R."/>
            <person name="Gustafson E.A."/>
            <person name="Haerty W."/>
            <person name="Hahn M.W."/>
            <person name="Halligan D.L."/>
            <person name="Halpern A.L."/>
            <person name="Halter G.M."/>
            <person name="Han M.V."/>
            <person name="Heger A."/>
            <person name="Hillier L."/>
            <person name="Hinrichs A.S."/>
            <person name="Holmes I."/>
            <person name="Hoskins R.A."/>
            <person name="Hubisz M.J."/>
            <person name="Hultmark D."/>
            <person name="Huntley M.A."/>
            <person name="Jaffe D.B."/>
            <person name="Jagadeeshan S."/>
            <person name="Jeck W.R."/>
            <person name="Johnson J."/>
            <person name="Jones C.D."/>
            <person name="Jordan W.C."/>
            <person name="Karpen G.H."/>
            <person name="Kataoka E."/>
            <person name="Keightley P.D."/>
            <person name="Kheradpour P."/>
            <person name="Kirkness E.F."/>
            <person name="Koerich L.B."/>
            <person name="Kristiansen K."/>
            <person name="Kudrna D."/>
            <person name="Kulathinal R.J."/>
            <person name="Kumar S."/>
            <person name="Kwok R."/>
            <person name="Lander E."/>
            <person name="Langley C.H."/>
            <person name="Lapoint R."/>
            <person name="Lazzaro B.P."/>
            <person name="Lee S.J."/>
            <person name="Levesque L."/>
            <person name="Li R."/>
            <person name="Lin C.F."/>
            <person name="Lin M.F."/>
            <person name="Lindblad-Toh K."/>
            <person name="Llopart A."/>
            <person name="Long M."/>
            <person name="Low L."/>
            <person name="Lozovsky E."/>
            <person name="Lu J."/>
            <person name="Luo M."/>
            <person name="Machado C.A."/>
            <person name="Makalowski W."/>
            <person name="Marzo M."/>
            <person name="Matsuda M."/>
            <person name="Matzkin L."/>
            <person name="McAllister B."/>
            <person name="McBride C.S."/>
            <person name="McKernan B."/>
            <person name="McKernan K."/>
            <person name="Mendez-Lago M."/>
            <person name="Minx P."/>
            <person name="Mollenhauer M.U."/>
            <person name="Montooth K."/>
            <person name="Mount S.M."/>
            <person name="Mu X."/>
            <person name="Myers E."/>
            <person name="Negre B."/>
            <person name="Newfeld S."/>
            <person name="Nielsen R."/>
            <person name="Noor M.A."/>
            <person name="O'Grady P."/>
            <person name="Pachter L."/>
            <person name="Papaceit M."/>
            <person name="Parisi M.J."/>
            <person name="Parisi M."/>
            <person name="Parts L."/>
            <person name="Pedersen J.S."/>
            <person name="Pesole G."/>
            <person name="Phillippy A.M."/>
            <person name="Ponting C.P."/>
            <person name="Pop M."/>
            <person name="Porcelli D."/>
            <person name="Powell J.R."/>
            <person name="Prohaska S."/>
            <person name="Pruitt K."/>
            <person name="Puig M."/>
            <person name="Quesneville H."/>
            <person name="Ram K.R."/>
            <person name="Rand D."/>
            <person name="Rasmussen M.D."/>
            <person name="Reed L.K."/>
            <person name="Reenan R."/>
            <person name="Reily A."/>
            <person name="Remington K.A."/>
            <person name="Rieger T.T."/>
            <person name="Ritchie M.G."/>
            <person name="Robin C."/>
            <person name="Rogers Y.H."/>
            <person name="Rohde C."/>
            <person name="Rozas J."/>
            <person name="Rubenfield M.J."/>
            <person name="Ruiz A."/>
            <person name="Russo S."/>
            <person name="Salzberg S.L."/>
            <person name="Sanchez-Gracia A."/>
            <person name="Saranga D.J."/>
            <person name="Sato H."/>
            <person name="Schaeffer S.W."/>
            <person name="Schatz M.C."/>
            <person name="Schlenke T."/>
            <person name="Schwartz R."/>
            <person name="Segarra C."/>
            <person name="Singh R.S."/>
            <person name="Sirot L."/>
            <person name="Sirota M."/>
            <person name="Sisneros N.B."/>
            <person name="Smith C.D."/>
            <person name="Smith T.F."/>
            <person name="Spieth J."/>
            <person name="Stage D.E."/>
            <person name="Stark A."/>
            <person name="Stephan W."/>
            <person name="Strausberg R.L."/>
            <person name="Strempel S."/>
            <person name="Sturgill D."/>
            <person name="Sutton G."/>
            <person name="Sutton G.G."/>
            <person name="Tao W."/>
            <person name="Teichmann S."/>
            <person name="Tobari Y.N."/>
            <person name="Tomimura Y."/>
            <person name="Tsolas J.M."/>
            <person name="Valente V.L."/>
            <person name="Venter E."/>
            <person name="Venter J.C."/>
            <person name="Vicario S."/>
            <person name="Vieira F.G."/>
            <person name="Vilella A.J."/>
            <person name="Villasante A."/>
            <person name="Walenz B."/>
            <person name="Wang J."/>
            <person name="Wasserman M."/>
            <person name="Watts T."/>
            <person name="Wilson D."/>
            <person name="Wilson R.K."/>
            <person name="Wing R.A."/>
            <person name="Wolfner M.F."/>
            <person name="Wong A."/>
            <person name="Wong G.K."/>
            <person name="Wu C.I."/>
            <person name="Wu G."/>
            <person name="Yamamoto D."/>
            <person name="Yang H.P."/>
            <person name="Yang S.P."/>
            <person name="Yorke J.A."/>
            <person name="Yoshida K."/>
            <person name="Zdobnov E."/>
            <person name="Zhang P."/>
            <person name="Zhang Y."/>
            <person name="Zimin A.V."/>
            <person name="Baldwin J."/>
            <person name="Abdouelleil A."/>
            <person name="Abdulkadir J."/>
            <person name="Abebe A."/>
            <person name="Abera B."/>
            <person name="Abreu J."/>
            <person name="Acer S.C."/>
            <person name="Aftuck L."/>
            <person name="Alexander A."/>
            <person name="An P."/>
            <person name="Anderson E."/>
            <person name="Anderson S."/>
            <person name="Arachi H."/>
            <person name="Azer M."/>
            <person name="Bachantsang P."/>
            <person name="Barry A."/>
            <person name="Bayul T."/>
            <person name="Berlin A."/>
            <person name="Bessette D."/>
            <person name="Bloom T."/>
            <person name="Blye J."/>
            <person name="Boguslavskiy L."/>
            <person name="Bonnet C."/>
            <person name="Boukhgalter B."/>
            <person name="Bourzgui I."/>
            <person name="Brown A."/>
            <person name="Cahill P."/>
            <person name="Channer S."/>
            <person name="Cheshatsang Y."/>
            <person name="Chuda L."/>
            <person name="Citroen M."/>
            <person name="Collymore A."/>
            <person name="Cooke P."/>
            <person name="Costello M."/>
            <person name="D'Aco K."/>
            <person name="Daza R."/>
            <person name="De Haan G."/>
            <person name="DeGray S."/>
            <person name="DeMaso C."/>
            <person name="Dhargay N."/>
            <person name="Dooley K."/>
            <person name="Dooley E."/>
            <person name="Doricent M."/>
            <person name="Dorje P."/>
            <person name="Dorjee K."/>
            <person name="Dupes A."/>
            <person name="Elong R."/>
            <person name="Falk J."/>
            <person name="Farina A."/>
            <person name="Faro S."/>
            <person name="Ferguson D."/>
            <person name="Fisher S."/>
            <person name="Foley C.D."/>
            <person name="Franke A."/>
            <person name="Friedrich D."/>
            <person name="Gadbois L."/>
            <person name="Gearin G."/>
            <person name="Gearin C.R."/>
            <person name="Giannoukos G."/>
            <person name="Goode T."/>
            <person name="Graham J."/>
            <person name="Grandbois E."/>
            <person name="Grewal S."/>
            <person name="Gyaltsen K."/>
            <person name="Hafez N."/>
            <person name="Hagos B."/>
            <person name="Hall J."/>
            <person name="Henson C."/>
            <person name="Hollinger A."/>
            <person name="Honan T."/>
            <person name="Huard M.D."/>
            <person name="Hughes L."/>
            <person name="Hurhula B."/>
            <person name="Husby M.E."/>
            <person name="Kamat A."/>
            <person name="Kanga B."/>
            <person name="Kashin S."/>
            <person name="Khazanovich D."/>
            <person name="Kisner P."/>
            <person name="Lance K."/>
            <person name="Lara M."/>
            <person name="Lee W."/>
            <person name="Lennon N."/>
            <person name="Letendre F."/>
            <person name="LeVine R."/>
            <person name="Lipovsky A."/>
            <person name="Liu X."/>
            <person name="Liu J."/>
            <person name="Liu S."/>
            <person name="Lokyitsang T."/>
            <person name="Lokyitsang Y."/>
            <person name="Lubonja R."/>
            <person name="Lui A."/>
            <person name="MacDonald P."/>
            <person name="Magnisalis V."/>
            <person name="Maru K."/>
            <person name="Matthews C."/>
            <person name="McCusker W."/>
            <person name="McDonough S."/>
            <person name="Mehta T."/>
            <person name="Meldrim J."/>
            <person name="Meneus L."/>
            <person name="Mihai O."/>
            <person name="Mihalev A."/>
            <person name="Mihova T."/>
            <person name="Mittelman R."/>
            <person name="Mlenga V."/>
            <person name="Montmayeur A."/>
            <person name="Mulrain L."/>
            <person name="Navidi A."/>
            <person name="Naylor J."/>
            <person name="Negash T."/>
            <person name="Nguyen T."/>
            <person name="Nguyen N."/>
            <person name="Nicol R."/>
            <person name="Norbu C."/>
            <person name="Norbu N."/>
            <person name="Novod N."/>
            <person name="O'Neill B."/>
            <person name="Osman S."/>
            <person name="Markiewicz E."/>
            <person name="Oyono O.L."/>
            <person name="Patti C."/>
            <person name="Phunkhang P."/>
            <person name="Pierre F."/>
            <person name="Priest M."/>
            <person name="Raghuraman S."/>
            <person name="Rege F."/>
            <person name="Reyes R."/>
            <person name="Rise C."/>
            <person name="Rogov P."/>
            <person name="Ross K."/>
            <person name="Ryan E."/>
            <person name="Settipalli S."/>
            <person name="Shea T."/>
            <person name="Sherpa N."/>
            <person name="Shi L."/>
            <person name="Shih D."/>
            <person name="Sparrow T."/>
            <person name="Spaulding J."/>
            <person name="Stalker J."/>
            <person name="Stange-Thomann N."/>
            <person name="Stavropoulos S."/>
            <person name="Stone C."/>
            <person name="Strader C."/>
            <person name="Tesfaye S."/>
            <person name="Thomson T."/>
            <person name="Thoulutsang Y."/>
            <person name="Thoulutsang D."/>
            <person name="Topham K."/>
            <person name="Topping I."/>
            <person name="Tsamla T."/>
            <person name="Vassiliev H."/>
            <person name="Vo A."/>
            <person name="Wangchuk T."/>
            <person name="Wangdi T."/>
            <person name="Weiand M."/>
            <person name="Wilkinson J."/>
            <person name="Wilson A."/>
            <person name="Yadav S."/>
            <person name="Young G."/>
            <person name="Yu Q."/>
            <person name="Zembek L."/>
            <person name="Zhong D."/>
            <person name="Zimmer A."/>
            <person name="Zwirko Z."/>
            <person name="Jaffe D.B."/>
            <person name="Alvarez P."/>
            <person name="Brockman W."/>
            <person name="Butler J."/>
            <person name="Chin C."/>
            <person name="Gnerre S."/>
            <person name="Grabherr M."/>
            <person name="Kleber M."/>
            <person name="Mauceli E."/>
            <person name="MacCallum I."/>
        </authorList>
    </citation>
    <scope>NUCLEOTIDE SEQUENCE [LARGE SCALE GENOMIC DNA]</scope>
    <source>
        <strain evidence="3">MSH-3 / Tucson 14011-0111.49</strain>
    </source>
</reference>
<keyword evidence="3" id="KW-1185">Reference proteome</keyword>
<sequence>MAADIEKNLETTMATTQIPLEETTLLPNIPTENEESEVPILPLTNTEATPIEIDSLTTQTADVTGATSVPELSNDSDDGLDDIVRLTTETKDDVENTSTQTEMSEAAITTDSPSNGDDIPKTTSLELLSVPDSAELTTDGMFKQTIVPFATANRTDSKTQESGSEVSVSVETEMPKDLESRLDVRIVYDNSTPN</sequence>
<feature type="compositionally biased region" description="Polar residues" evidence="1">
    <location>
        <begin position="96"/>
        <end position="120"/>
    </location>
</feature>
<accession>B4G4K6</accession>
<dbReference type="STRING" id="7234.B4G4K6"/>
<dbReference type="AlphaFoldDB" id="B4G4K6"/>
<name>B4G4K6_DROPE</name>